<evidence type="ECO:0000313" key="2">
    <source>
        <dbReference type="EMBL" id="SOZ73072.1"/>
    </source>
</evidence>
<dbReference type="EMBL" id="OFTH01000047">
    <property type="protein sequence ID" value="SOZ73072.1"/>
    <property type="molecule type" value="Genomic_DNA"/>
</dbReference>
<name>A0A976B3D5_9BURK</name>
<feature type="region of interest" description="Disordered" evidence="1">
    <location>
        <begin position="73"/>
        <end position="98"/>
    </location>
</feature>
<accession>A0A976B3D5</accession>
<sequence length="98" mass="10449">MRDAAPRQRIFPDGSTPITNVAGARCCAAGQRHPVAHAARKRPPGAAFDHLIKARAQLHQFIEALRAGLSGLTRTPAPAISPQALSQRALRPLARSSQ</sequence>
<dbReference type="AlphaFoldDB" id="A0A976B3D5"/>
<comment type="caution">
    <text evidence="2">The sequence shown here is derived from an EMBL/GenBank/DDBJ whole genome shotgun (WGS) entry which is preliminary data.</text>
</comment>
<evidence type="ECO:0000313" key="3">
    <source>
        <dbReference type="Proteomes" id="UP000256952"/>
    </source>
</evidence>
<dbReference type="Proteomes" id="UP000256952">
    <property type="component" value="Chromosome CBM2613_b"/>
</dbReference>
<organism evidence="2 3">
    <name type="scientific">Cupriavidus taiwanensis</name>
    <dbReference type="NCBI Taxonomy" id="164546"/>
    <lineage>
        <taxon>Bacteria</taxon>
        <taxon>Pseudomonadati</taxon>
        <taxon>Pseudomonadota</taxon>
        <taxon>Betaproteobacteria</taxon>
        <taxon>Burkholderiales</taxon>
        <taxon>Burkholderiaceae</taxon>
        <taxon>Cupriavidus</taxon>
    </lineage>
</organism>
<gene>
    <name evidence="2" type="ORF">CBM2613_B50214</name>
</gene>
<proteinExistence type="predicted"/>
<reference evidence="2 3" key="1">
    <citation type="submission" date="2018-01" db="EMBL/GenBank/DDBJ databases">
        <authorList>
            <person name="Clerissi C."/>
        </authorList>
    </citation>
    <scope>NUCLEOTIDE SEQUENCE [LARGE SCALE GENOMIC DNA]</scope>
    <source>
        <strain evidence="2">Cupriavidus taiwanensis STM 8556</strain>
    </source>
</reference>
<evidence type="ECO:0000256" key="1">
    <source>
        <dbReference type="SAM" id="MobiDB-lite"/>
    </source>
</evidence>
<protein>
    <submittedName>
        <fullName evidence="2">Uncharacterized protein</fullName>
    </submittedName>
</protein>